<accession>A0ABV0ZIH3</accession>
<name>A0ABV0ZIH3_9TELE</name>
<evidence type="ECO:0000313" key="1">
    <source>
        <dbReference type="EMBL" id="MEQ2305920.1"/>
    </source>
</evidence>
<sequence length="102" mass="11625">MSRYSTSDRVSVVTGSRSRIAPQGSLRNANHSRLCHHPQHSPPCFSLSGLPFDVCCCRFFLLSLNGALLKYSHPRNFSHFVMLLQQPLLYFIGNFCNRPKKK</sequence>
<comment type="caution">
    <text evidence="1">The sequence shown here is derived from an EMBL/GenBank/DDBJ whole genome shotgun (WGS) entry which is preliminary data.</text>
</comment>
<dbReference type="EMBL" id="JAHRIP010065944">
    <property type="protein sequence ID" value="MEQ2305920.1"/>
    <property type="molecule type" value="Genomic_DNA"/>
</dbReference>
<reference evidence="1 2" key="1">
    <citation type="submission" date="2021-06" db="EMBL/GenBank/DDBJ databases">
        <authorList>
            <person name="Palmer J.M."/>
        </authorList>
    </citation>
    <scope>NUCLEOTIDE SEQUENCE [LARGE SCALE GENOMIC DNA]</scope>
    <source>
        <strain evidence="1 2">AS_MEX2019</strain>
        <tissue evidence="1">Muscle</tissue>
    </source>
</reference>
<organism evidence="1 2">
    <name type="scientific">Ameca splendens</name>
    <dbReference type="NCBI Taxonomy" id="208324"/>
    <lineage>
        <taxon>Eukaryota</taxon>
        <taxon>Metazoa</taxon>
        <taxon>Chordata</taxon>
        <taxon>Craniata</taxon>
        <taxon>Vertebrata</taxon>
        <taxon>Euteleostomi</taxon>
        <taxon>Actinopterygii</taxon>
        <taxon>Neopterygii</taxon>
        <taxon>Teleostei</taxon>
        <taxon>Neoteleostei</taxon>
        <taxon>Acanthomorphata</taxon>
        <taxon>Ovalentaria</taxon>
        <taxon>Atherinomorphae</taxon>
        <taxon>Cyprinodontiformes</taxon>
        <taxon>Goodeidae</taxon>
        <taxon>Ameca</taxon>
    </lineage>
</organism>
<evidence type="ECO:0000313" key="2">
    <source>
        <dbReference type="Proteomes" id="UP001469553"/>
    </source>
</evidence>
<dbReference type="Proteomes" id="UP001469553">
    <property type="component" value="Unassembled WGS sequence"/>
</dbReference>
<keyword evidence="2" id="KW-1185">Reference proteome</keyword>
<proteinExistence type="predicted"/>
<gene>
    <name evidence="1" type="ORF">AMECASPLE_002934</name>
</gene>
<protein>
    <submittedName>
        <fullName evidence="1">Uncharacterized protein</fullName>
    </submittedName>
</protein>